<evidence type="ECO:0000256" key="3">
    <source>
        <dbReference type="ARBA" id="ARBA00022553"/>
    </source>
</evidence>
<comment type="caution">
    <text evidence="12">The sequence shown here is derived from an EMBL/GenBank/DDBJ whole genome shotgun (WGS) entry which is preliminary data.</text>
</comment>
<accession>A0A850SVI2</accession>
<organism evidence="12 13">
    <name type="scientific">Desulfobacter latus</name>
    <dbReference type="NCBI Taxonomy" id="2292"/>
    <lineage>
        <taxon>Bacteria</taxon>
        <taxon>Pseudomonadati</taxon>
        <taxon>Thermodesulfobacteriota</taxon>
        <taxon>Desulfobacteria</taxon>
        <taxon>Desulfobacterales</taxon>
        <taxon>Desulfobacteraceae</taxon>
        <taxon>Desulfobacter</taxon>
    </lineage>
</organism>
<dbReference type="Gene3D" id="1.10.287.130">
    <property type="match status" value="1"/>
</dbReference>
<dbReference type="Gene3D" id="3.40.50.2300">
    <property type="match status" value="1"/>
</dbReference>
<dbReference type="Pfam" id="PF02518">
    <property type="entry name" value="HATPase_c"/>
    <property type="match status" value="1"/>
</dbReference>
<dbReference type="SUPFAM" id="SSF52172">
    <property type="entry name" value="CheY-like"/>
    <property type="match status" value="1"/>
</dbReference>
<keyword evidence="3 9" id="KW-0597">Phosphoprotein</keyword>
<dbReference type="PRINTS" id="PR00344">
    <property type="entry name" value="BCTRLSENSOR"/>
</dbReference>
<comment type="catalytic activity">
    <reaction evidence="1">
        <text>ATP + protein L-histidine = ADP + protein N-phospho-L-histidine.</text>
        <dbReference type="EC" id="2.7.13.3"/>
    </reaction>
</comment>
<dbReference type="Pfam" id="PF00072">
    <property type="entry name" value="Response_reg"/>
    <property type="match status" value="1"/>
</dbReference>
<evidence type="ECO:0000256" key="9">
    <source>
        <dbReference type="PROSITE-ProRule" id="PRU00169"/>
    </source>
</evidence>
<dbReference type="RefSeq" id="WP_178365520.1">
    <property type="nucleotide sequence ID" value="NZ_JACADJ010000007.1"/>
</dbReference>
<keyword evidence="4" id="KW-0808">Transferase</keyword>
<reference evidence="12 13" key="1">
    <citation type="submission" date="2020-06" db="EMBL/GenBank/DDBJ databases">
        <title>High-quality draft genome of sulfate reducer Desulfobacter latus type strain AcrS2 isolated from marine sediment.</title>
        <authorList>
            <person name="Hoppe M."/>
            <person name="Larsen C.K."/>
            <person name="Marshall I.P.G."/>
            <person name="Schramm A."/>
            <person name="Marietou A.G."/>
        </authorList>
    </citation>
    <scope>NUCLEOTIDE SEQUENCE [LARGE SCALE GENOMIC DNA]</scope>
    <source>
        <strain evidence="12 13">AcRS2</strain>
    </source>
</reference>
<dbReference type="InterPro" id="IPR004358">
    <property type="entry name" value="Sig_transdc_His_kin-like_C"/>
</dbReference>
<dbReference type="Gene3D" id="3.30.450.20">
    <property type="entry name" value="PAS domain"/>
    <property type="match status" value="1"/>
</dbReference>
<gene>
    <name evidence="12" type="ORF">HXW94_03535</name>
</gene>
<evidence type="ECO:0000313" key="12">
    <source>
        <dbReference type="EMBL" id="NWH04070.1"/>
    </source>
</evidence>
<evidence type="ECO:0000256" key="2">
    <source>
        <dbReference type="ARBA" id="ARBA00012438"/>
    </source>
</evidence>
<dbReference type="InterPro" id="IPR001789">
    <property type="entry name" value="Sig_transdc_resp-reg_receiver"/>
</dbReference>
<feature type="domain" description="Histidine kinase" evidence="10">
    <location>
        <begin position="171"/>
        <end position="394"/>
    </location>
</feature>
<dbReference type="EC" id="2.7.13.3" evidence="2"/>
<dbReference type="Proteomes" id="UP000553343">
    <property type="component" value="Unassembled WGS sequence"/>
</dbReference>
<dbReference type="InterPro" id="IPR003661">
    <property type="entry name" value="HisK_dim/P_dom"/>
</dbReference>
<evidence type="ECO:0000313" key="13">
    <source>
        <dbReference type="Proteomes" id="UP000553343"/>
    </source>
</evidence>
<dbReference type="InterPro" id="IPR036097">
    <property type="entry name" value="HisK_dim/P_sf"/>
</dbReference>
<dbReference type="CDD" id="cd00156">
    <property type="entry name" value="REC"/>
    <property type="match status" value="1"/>
</dbReference>
<dbReference type="Gene3D" id="3.30.565.10">
    <property type="entry name" value="Histidine kinase-like ATPase, C-terminal domain"/>
    <property type="match status" value="1"/>
</dbReference>
<keyword evidence="7" id="KW-0067">ATP-binding</keyword>
<evidence type="ECO:0000256" key="6">
    <source>
        <dbReference type="ARBA" id="ARBA00022777"/>
    </source>
</evidence>
<dbReference type="InterPro" id="IPR036890">
    <property type="entry name" value="HATPase_C_sf"/>
</dbReference>
<feature type="modified residue" description="4-aspartylphosphate" evidence="9">
    <location>
        <position position="468"/>
    </location>
</feature>
<dbReference type="CDD" id="cd00082">
    <property type="entry name" value="HisKA"/>
    <property type="match status" value="1"/>
</dbReference>
<dbReference type="SMART" id="SM00387">
    <property type="entry name" value="HATPase_c"/>
    <property type="match status" value="1"/>
</dbReference>
<keyword evidence="13" id="KW-1185">Reference proteome</keyword>
<dbReference type="PANTHER" id="PTHR43065:SF46">
    <property type="entry name" value="C4-DICARBOXYLATE TRANSPORT SENSOR PROTEIN DCTB"/>
    <property type="match status" value="1"/>
</dbReference>
<dbReference type="EMBL" id="JACADJ010000007">
    <property type="protein sequence ID" value="NWH04070.1"/>
    <property type="molecule type" value="Genomic_DNA"/>
</dbReference>
<dbReference type="GO" id="GO:0005524">
    <property type="term" value="F:ATP binding"/>
    <property type="evidence" value="ECO:0007669"/>
    <property type="project" value="UniProtKB-KW"/>
</dbReference>
<dbReference type="PROSITE" id="PS50109">
    <property type="entry name" value="HIS_KIN"/>
    <property type="match status" value="1"/>
</dbReference>
<evidence type="ECO:0000259" key="11">
    <source>
        <dbReference type="PROSITE" id="PS50110"/>
    </source>
</evidence>
<evidence type="ECO:0000256" key="1">
    <source>
        <dbReference type="ARBA" id="ARBA00000085"/>
    </source>
</evidence>
<dbReference type="InterPro" id="IPR011006">
    <property type="entry name" value="CheY-like_superfamily"/>
</dbReference>
<dbReference type="PANTHER" id="PTHR43065">
    <property type="entry name" value="SENSOR HISTIDINE KINASE"/>
    <property type="match status" value="1"/>
</dbReference>
<dbReference type="AlphaFoldDB" id="A0A850SVI2"/>
<proteinExistence type="predicted"/>
<evidence type="ECO:0000256" key="4">
    <source>
        <dbReference type="ARBA" id="ARBA00022679"/>
    </source>
</evidence>
<keyword evidence="6" id="KW-0418">Kinase</keyword>
<dbReference type="SMART" id="SM00448">
    <property type="entry name" value="REC"/>
    <property type="match status" value="1"/>
</dbReference>
<dbReference type="InterPro" id="IPR005467">
    <property type="entry name" value="His_kinase_dom"/>
</dbReference>
<name>A0A850SVI2_9BACT</name>
<dbReference type="InterPro" id="IPR000014">
    <property type="entry name" value="PAS"/>
</dbReference>
<dbReference type="InterPro" id="IPR003594">
    <property type="entry name" value="HATPase_dom"/>
</dbReference>
<dbReference type="SUPFAM" id="SSF47384">
    <property type="entry name" value="Homodimeric domain of signal transducing histidine kinase"/>
    <property type="match status" value="1"/>
</dbReference>
<evidence type="ECO:0000256" key="8">
    <source>
        <dbReference type="ARBA" id="ARBA00023012"/>
    </source>
</evidence>
<evidence type="ECO:0000256" key="5">
    <source>
        <dbReference type="ARBA" id="ARBA00022741"/>
    </source>
</evidence>
<protein>
    <recommendedName>
        <fullName evidence="2">histidine kinase</fullName>
        <ecNumber evidence="2">2.7.13.3</ecNumber>
    </recommendedName>
</protein>
<feature type="domain" description="Response regulatory" evidence="11">
    <location>
        <begin position="417"/>
        <end position="533"/>
    </location>
</feature>
<sequence length="537" mass="59831">MTQAHDRTSLDSIFIQQGESDQAPPCLTEADFFSQKNIKNVLIHSPVGICILHRTTIYWANPACHAMTGHEYRCLEGRSARNLFPTDKEFKRVYHIVIAGINQTGTATVDSRLSRVDDSAFDSRLRACWLDPGDHSQGVLITVSDITEINSEQIRENQARKMEAIGVLAGGVSHDFNNLLMALQGHLSLMGIHVNRPEKIKDHIRQMKRLIETAAEVTANLLGFARGGKYQVDILDLNQVVDMALTVFQPEKKEIVIEKKSAPNLYKVNGDRSQLEQVLLNLLVNGSQAMVDGGTLTIETRNITIKDTNCFHFDVVPGTYVEITVQDTGIGMDDAIQKKIFDPFFSTKMAGNIKRRGLGLSMVFGIVKNHGGFITVESKKNAGALFRVALPGLEPVDFQRVEEESNGFDLMPRGKETILIVDDENEVLDVGVSLLEALGYQVLQARNGRECIDLLATHPGGIVLVILDLIMPVMDGKETFYAIQKLDPGIKILISSGIRMDEEIKYMLRDGCHGFLQKPFSMDRFSRVIREILDRPV</sequence>
<keyword evidence="5" id="KW-0547">Nucleotide-binding</keyword>
<dbReference type="SUPFAM" id="SSF55874">
    <property type="entry name" value="ATPase domain of HSP90 chaperone/DNA topoisomerase II/histidine kinase"/>
    <property type="match status" value="1"/>
</dbReference>
<dbReference type="SUPFAM" id="SSF55785">
    <property type="entry name" value="PYP-like sensor domain (PAS domain)"/>
    <property type="match status" value="1"/>
</dbReference>
<dbReference type="Pfam" id="PF13426">
    <property type="entry name" value="PAS_9"/>
    <property type="match status" value="1"/>
</dbReference>
<dbReference type="PROSITE" id="PS50110">
    <property type="entry name" value="RESPONSE_REGULATORY"/>
    <property type="match status" value="1"/>
</dbReference>
<keyword evidence="8" id="KW-0902">Two-component regulatory system</keyword>
<dbReference type="InterPro" id="IPR035965">
    <property type="entry name" value="PAS-like_dom_sf"/>
</dbReference>
<evidence type="ECO:0000256" key="7">
    <source>
        <dbReference type="ARBA" id="ARBA00022840"/>
    </source>
</evidence>
<evidence type="ECO:0000259" key="10">
    <source>
        <dbReference type="PROSITE" id="PS50109"/>
    </source>
</evidence>
<dbReference type="GO" id="GO:0000155">
    <property type="term" value="F:phosphorelay sensor kinase activity"/>
    <property type="evidence" value="ECO:0007669"/>
    <property type="project" value="InterPro"/>
</dbReference>